<accession>A0ABW0PSG8</accession>
<dbReference type="PROSITE" id="PS00211">
    <property type="entry name" value="ABC_TRANSPORTER_1"/>
    <property type="match status" value="1"/>
</dbReference>
<evidence type="ECO:0000256" key="4">
    <source>
        <dbReference type="ARBA" id="ARBA00022840"/>
    </source>
</evidence>
<organism evidence="6 7">
    <name type="scientific">Kaistia terrae</name>
    <dbReference type="NCBI Taxonomy" id="537017"/>
    <lineage>
        <taxon>Bacteria</taxon>
        <taxon>Pseudomonadati</taxon>
        <taxon>Pseudomonadota</taxon>
        <taxon>Alphaproteobacteria</taxon>
        <taxon>Hyphomicrobiales</taxon>
        <taxon>Kaistiaceae</taxon>
        <taxon>Kaistia</taxon>
    </lineage>
</organism>
<dbReference type="InterPro" id="IPR015856">
    <property type="entry name" value="ABC_transpr_CbiO/EcfA_su"/>
</dbReference>
<feature type="domain" description="ABC transporter" evidence="5">
    <location>
        <begin position="10"/>
        <end position="240"/>
    </location>
</feature>
<keyword evidence="2" id="KW-0813">Transport</keyword>
<dbReference type="Pfam" id="PF00005">
    <property type="entry name" value="ABC_tran"/>
    <property type="match status" value="1"/>
</dbReference>
<evidence type="ECO:0000256" key="1">
    <source>
        <dbReference type="ARBA" id="ARBA00005417"/>
    </source>
</evidence>
<dbReference type="InterPro" id="IPR003593">
    <property type="entry name" value="AAA+_ATPase"/>
</dbReference>
<dbReference type="PANTHER" id="PTHR43553">
    <property type="entry name" value="HEAVY METAL TRANSPORTER"/>
    <property type="match status" value="1"/>
</dbReference>
<dbReference type="InterPro" id="IPR050095">
    <property type="entry name" value="ECF_ABC_transporter_ATP-bd"/>
</dbReference>
<dbReference type="GO" id="GO:0005524">
    <property type="term" value="F:ATP binding"/>
    <property type="evidence" value="ECO:0007669"/>
    <property type="project" value="UniProtKB-KW"/>
</dbReference>
<dbReference type="EMBL" id="JBHSML010000002">
    <property type="protein sequence ID" value="MFC5514627.1"/>
    <property type="molecule type" value="Genomic_DNA"/>
</dbReference>
<keyword evidence="7" id="KW-1185">Reference proteome</keyword>
<protein>
    <submittedName>
        <fullName evidence="6">Energy-coupling factor ABC transporter ATP-binding protein</fullName>
    </submittedName>
</protein>
<evidence type="ECO:0000256" key="3">
    <source>
        <dbReference type="ARBA" id="ARBA00022741"/>
    </source>
</evidence>
<name>A0ABW0PSG8_9HYPH</name>
<dbReference type="CDD" id="cd03225">
    <property type="entry name" value="ABC_cobalt_CbiO_domain1"/>
    <property type="match status" value="1"/>
</dbReference>
<comment type="similarity">
    <text evidence="1">Belongs to the ABC transporter superfamily.</text>
</comment>
<sequence>MNALNPAPLIRLSGIVAGYAGQPVLDGVDLVLDPGERMVLLGANGAGKSTLLHVITGFIPASAGTVEAFGAVRRSEADFRAVRLRAGLVFQDADDQLFCPTVIEDVAFGPLNLGQSRDEAYETARATLRSLGLEPLADRITHRLSGGEKRLVSIAAVLAMKPEVLLLDEPTVGLDPDAYARLGEILAALPQAMIIVAHDAHFMASLATCALLLKDGRGHRGSIHQHPHHHSHAHVHFEHDVEGAMALGHVGHDS</sequence>
<comment type="caution">
    <text evidence="6">The sequence shown here is derived from an EMBL/GenBank/DDBJ whole genome shotgun (WGS) entry which is preliminary data.</text>
</comment>
<dbReference type="InterPro" id="IPR027417">
    <property type="entry name" value="P-loop_NTPase"/>
</dbReference>
<evidence type="ECO:0000313" key="7">
    <source>
        <dbReference type="Proteomes" id="UP001596150"/>
    </source>
</evidence>
<dbReference type="PANTHER" id="PTHR43553:SF24">
    <property type="entry name" value="ENERGY-COUPLING FACTOR TRANSPORTER ATP-BINDING PROTEIN ECFA1"/>
    <property type="match status" value="1"/>
</dbReference>
<dbReference type="Proteomes" id="UP001596150">
    <property type="component" value="Unassembled WGS sequence"/>
</dbReference>
<evidence type="ECO:0000313" key="6">
    <source>
        <dbReference type="EMBL" id="MFC5514627.1"/>
    </source>
</evidence>
<proteinExistence type="inferred from homology"/>
<dbReference type="InterPro" id="IPR017871">
    <property type="entry name" value="ABC_transporter-like_CS"/>
</dbReference>
<gene>
    <name evidence="6" type="ORF">ACFPP9_02505</name>
</gene>
<dbReference type="RefSeq" id="WP_266342656.1">
    <property type="nucleotide sequence ID" value="NZ_JAPKNH010000002.1"/>
</dbReference>
<keyword evidence="3" id="KW-0547">Nucleotide-binding</keyword>
<dbReference type="PROSITE" id="PS50893">
    <property type="entry name" value="ABC_TRANSPORTER_2"/>
    <property type="match status" value="1"/>
</dbReference>
<dbReference type="SUPFAM" id="SSF52540">
    <property type="entry name" value="P-loop containing nucleoside triphosphate hydrolases"/>
    <property type="match status" value="1"/>
</dbReference>
<keyword evidence="4 6" id="KW-0067">ATP-binding</keyword>
<evidence type="ECO:0000259" key="5">
    <source>
        <dbReference type="PROSITE" id="PS50893"/>
    </source>
</evidence>
<dbReference type="SMART" id="SM00382">
    <property type="entry name" value="AAA"/>
    <property type="match status" value="1"/>
</dbReference>
<dbReference type="InterPro" id="IPR003439">
    <property type="entry name" value="ABC_transporter-like_ATP-bd"/>
</dbReference>
<dbReference type="Gene3D" id="3.40.50.300">
    <property type="entry name" value="P-loop containing nucleotide triphosphate hydrolases"/>
    <property type="match status" value="1"/>
</dbReference>
<evidence type="ECO:0000256" key="2">
    <source>
        <dbReference type="ARBA" id="ARBA00022448"/>
    </source>
</evidence>
<reference evidence="7" key="1">
    <citation type="journal article" date="2019" name="Int. J. Syst. Evol. Microbiol.">
        <title>The Global Catalogue of Microorganisms (GCM) 10K type strain sequencing project: providing services to taxonomists for standard genome sequencing and annotation.</title>
        <authorList>
            <consortium name="The Broad Institute Genomics Platform"/>
            <consortium name="The Broad Institute Genome Sequencing Center for Infectious Disease"/>
            <person name="Wu L."/>
            <person name="Ma J."/>
        </authorList>
    </citation>
    <scope>NUCLEOTIDE SEQUENCE [LARGE SCALE GENOMIC DNA]</scope>
    <source>
        <strain evidence="7">KACC 12633</strain>
    </source>
</reference>